<name>A0A2S1R9C0_9ACTN</name>
<evidence type="ECO:0000313" key="15">
    <source>
        <dbReference type="Proteomes" id="UP000244928"/>
    </source>
</evidence>
<comment type="function">
    <text evidence="12">Acts as a transcriptional regulator. Probably redox-responsive. The apo- but not holo-form probably binds DNA.</text>
</comment>
<organism evidence="14 15">
    <name type="scientific">Dietzia lutea</name>
    <dbReference type="NCBI Taxonomy" id="546160"/>
    <lineage>
        <taxon>Bacteria</taxon>
        <taxon>Bacillati</taxon>
        <taxon>Actinomycetota</taxon>
        <taxon>Actinomycetes</taxon>
        <taxon>Mycobacteriales</taxon>
        <taxon>Dietziaceae</taxon>
        <taxon>Dietzia</taxon>
    </lineage>
</organism>
<comment type="PTM">
    <text evidence="12">Upon Fe-S cluster removal intramolecular disulfide bonds are formed.</text>
</comment>
<evidence type="ECO:0000256" key="10">
    <source>
        <dbReference type="ARBA" id="ARBA00023157"/>
    </source>
</evidence>
<dbReference type="GO" id="GO:0047134">
    <property type="term" value="F:protein-disulfide reductase [NAD(P)H] activity"/>
    <property type="evidence" value="ECO:0007669"/>
    <property type="project" value="TreeGrafter"/>
</dbReference>
<protein>
    <recommendedName>
        <fullName evidence="12">Transcriptional regulator WhiB</fullName>
    </recommendedName>
</protein>
<dbReference type="GO" id="GO:0046872">
    <property type="term" value="F:metal ion binding"/>
    <property type="evidence" value="ECO:0007669"/>
    <property type="project" value="UniProtKB-KW"/>
</dbReference>
<evidence type="ECO:0000256" key="12">
    <source>
        <dbReference type="HAMAP-Rule" id="MF_01479"/>
    </source>
</evidence>
<dbReference type="RefSeq" id="WP_108848100.1">
    <property type="nucleotide sequence ID" value="NZ_CP015449.1"/>
</dbReference>
<dbReference type="EMBL" id="CP015449">
    <property type="protein sequence ID" value="AWH92889.1"/>
    <property type="molecule type" value="Genomic_DNA"/>
</dbReference>
<keyword evidence="8 12" id="KW-0805">Transcription regulation</keyword>
<keyword evidence="15" id="KW-1185">Reference proteome</keyword>
<reference evidence="14 15" key="1">
    <citation type="submission" date="2016-04" db="EMBL/GenBank/DDBJ databases">
        <title>Complete genome sequence of Dietzia lutea YIM 80766T, a strain isolated from desert soil in Egypt.</title>
        <authorList>
            <person name="Zhao J."/>
            <person name="Hu B."/>
            <person name="Geng S."/>
            <person name="Nie Y."/>
            <person name="Tang Y."/>
        </authorList>
    </citation>
    <scope>NUCLEOTIDE SEQUENCE [LARGE SCALE GENOMIC DNA]</scope>
    <source>
        <strain evidence="14 15">YIM 80766</strain>
    </source>
</reference>
<evidence type="ECO:0000256" key="11">
    <source>
        <dbReference type="ARBA" id="ARBA00023163"/>
    </source>
</evidence>
<evidence type="ECO:0000259" key="13">
    <source>
        <dbReference type="PROSITE" id="PS51674"/>
    </source>
</evidence>
<evidence type="ECO:0000256" key="2">
    <source>
        <dbReference type="ARBA" id="ARBA00006597"/>
    </source>
</evidence>
<keyword evidence="6 12" id="KW-0408">Iron</keyword>
<keyword evidence="3 12" id="KW-0004">4Fe-4S</keyword>
<feature type="binding site" evidence="12">
    <location>
        <position position="22"/>
    </location>
    <ligand>
        <name>[4Fe-4S] cluster</name>
        <dbReference type="ChEBI" id="CHEBI:49883"/>
    </ligand>
</feature>
<dbReference type="KEGG" id="dlu:A6035_12735"/>
<dbReference type="Pfam" id="PF02467">
    <property type="entry name" value="Whib"/>
    <property type="match status" value="1"/>
</dbReference>
<feature type="domain" description="4Fe-4S Wbl-type" evidence="13">
    <location>
        <begin position="21"/>
        <end position="84"/>
    </location>
</feature>
<dbReference type="InterPro" id="IPR034768">
    <property type="entry name" value="4FE4S_WBL"/>
</dbReference>
<comment type="similarity">
    <text evidence="2 12">Belongs to the WhiB family.</text>
</comment>
<evidence type="ECO:0000256" key="9">
    <source>
        <dbReference type="ARBA" id="ARBA00023125"/>
    </source>
</evidence>
<keyword evidence="4 12" id="KW-0963">Cytoplasm</keyword>
<dbReference type="Proteomes" id="UP000244928">
    <property type="component" value="Chromosome"/>
</dbReference>
<dbReference type="OrthoDB" id="4954884at2"/>
<evidence type="ECO:0000256" key="4">
    <source>
        <dbReference type="ARBA" id="ARBA00022490"/>
    </source>
</evidence>
<keyword evidence="9 12" id="KW-0238">DNA-binding</keyword>
<dbReference type="AlphaFoldDB" id="A0A2S1R9C0"/>
<keyword evidence="5 12" id="KW-0479">Metal-binding</keyword>
<evidence type="ECO:0000313" key="14">
    <source>
        <dbReference type="EMBL" id="AWH92889.1"/>
    </source>
</evidence>
<sequence>MPRFRNLKPTSEFWGWRDEGACLGHNDLFYSAEDEPKSVRRRKEDAAKAICAGCQVLDICRQFAIDAGELYGVWGGMTESDRHRLAGRHRTG</sequence>
<dbReference type="PANTHER" id="PTHR38839">
    <property type="entry name" value="TRANSCRIPTIONAL REGULATOR WHID-RELATED"/>
    <property type="match status" value="1"/>
</dbReference>
<evidence type="ECO:0000256" key="7">
    <source>
        <dbReference type="ARBA" id="ARBA00023014"/>
    </source>
</evidence>
<dbReference type="InterPro" id="IPR003482">
    <property type="entry name" value="Whib"/>
</dbReference>
<accession>A0A2S1R9C0</accession>
<evidence type="ECO:0000256" key="8">
    <source>
        <dbReference type="ARBA" id="ARBA00023015"/>
    </source>
</evidence>
<comment type="PTM">
    <text evidence="12">The Fe-S cluster can be nitrosylated by nitric oxide (NO).</text>
</comment>
<dbReference type="GO" id="GO:0003677">
    <property type="term" value="F:DNA binding"/>
    <property type="evidence" value="ECO:0007669"/>
    <property type="project" value="UniProtKB-UniRule"/>
</dbReference>
<evidence type="ECO:0000256" key="6">
    <source>
        <dbReference type="ARBA" id="ARBA00023004"/>
    </source>
</evidence>
<dbReference type="GO" id="GO:0051539">
    <property type="term" value="F:4 iron, 4 sulfur cluster binding"/>
    <property type="evidence" value="ECO:0007669"/>
    <property type="project" value="UniProtKB-UniRule"/>
</dbReference>
<comment type="subcellular location">
    <subcellularLocation>
        <location evidence="1 12">Cytoplasm</location>
    </subcellularLocation>
</comment>
<feature type="binding site" evidence="12">
    <location>
        <position position="51"/>
    </location>
    <ligand>
        <name>[4Fe-4S] cluster</name>
        <dbReference type="ChEBI" id="CHEBI:49883"/>
    </ligand>
</feature>
<evidence type="ECO:0000256" key="3">
    <source>
        <dbReference type="ARBA" id="ARBA00022485"/>
    </source>
</evidence>
<dbReference type="HAMAP" id="MF_01479">
    <property type="entry name" value="WhiB"/>
    <property type="match status" value="1"/>
</dbReference>
<dbReference type="GO" id="GO:0035731">
    <property type="term" value="F:dinitrosyl-iron complex binding"/>
    <property type="evidence" value="ECO:0007669"/>
    <property type="project" value="UniProtKB-UniRule"/>
</dbReference>
<keyword evidence="7 12" id="KW-0411">Iron-sulfur</keyword>
<feature type="binding site" evidence="12">
    <location>
        <position position="54"/>
    </location>
    <ligand>
        <name>[4Fe-4S] cluster</name>
        <dbReference type="ChEBI" id="CHEBI:49883"/>
    </ligand>
</feature>
<evidence type="ECO:0000256" key="5">
    <source>
        <dbReference type="ARBA" id="ARBA00022723"/>
    </source>
</evidence>
<comment type="cofactor">
    <cofactor evidence="12">
        <name>[4Fe-4S] cluster</name>
        <dbReference type="ChEBI" id="CHEBI:49883"/>
    </cofactor>
    <text evidence="12">Binds 1 [4Fe-4S] cluster per subunit. Following nitrosylation of the [4Fe-4S] cluster binds 1 [4Fe-8(NO)] cluster per subunit.</text>
</comment>
<feature type="binding site" evidence="12">
    <location>
        <position position="60"/>
    </location>
    <ligand>
        <name>[4Fe-4S] cluster</name>
        <dbReference type="ChEBI" id="CHEBI:49883"/>
    </ligand>
</feature>
<dbReference type="PROSITE" id="PS51674">
    <property type="entry name" value="4FE4S_WBL"/>
    <property type="match status" value="1"/>
</dbReference>
<dbReference type="GO" id="GO:0045892">
    <property type="term" value="P:negative regulation of DNA-templated transcription"/>
    <property type="evidence" value="ECO:0007669"/>
    <property type="project" value="TreeGrafter"/>
</dbReference>
<keyword evidence="11 12" id="KW-0804">Transcription</keyword>
<gene>
    <name evidence="12" type="primary">whiB</name>
    <name evidence="14" type="ORF">A6035_12735</name>
</gene>
<proteinExistence type="inferred from homology"/>
<dbReference type="GO" id="GO:0045454">
    <property type="term" value="P:cell redox homeostasis"/>
    <property type="evidence" value="ECO:0007669"/>
    <property type="project" value="TreeGrafter"/>
</dbReference>
<dbReference type="PANTHER" id="PTHR38839:SF5">
    <property type="entry name" value="TRANSCRIPTIONAL REGULATOR WHID"/>
    <property type="match status" value="1"/>
</dbReference>
<dbReference type="GO" id="GO:0005737">
    <property type="term" value="C:cytoplasm"/>
    <property type="evidence" value="ECO:0007669"/>
    <property type="project" value="UniProtKB-SubCell"/>
</dbReference>
<evidence type="ECO:0000256" key="1">
    <source>
        <dbReference type="ARBA" id="ARBA00004496"/>
    </source>
</evidence>
<keyword evidence="10 12" id="KW-1015">Disulfide bond</keyword>